<keyword evidence="9 22" id="KW-0418">Kinase</keyword>
<dbReference type="CDD" id="cd00082">
    <property type="entry name" value="HisKA"/>
    <property type="match status" value="1"/>
</dbReference>
<dbReference type="GO" id="GO:0005524">
    <property type="term" value="F:ATP binding"/>
    <property type="evidence" value="ECO:0007669"/>
    <property type="project" value="UniProtKB-KW"/>
</dbReference>
<gene>
    <name evidence="22" type="ORF">FHS30_000806</name>
</gene>
<evidence type="ECO:0000256" key="15">
    <source>
        <dbReference type="PROSITE-ProRule" id="PRU00169"/>
    </source>
</evidence>
<dbReference type="Proteomes" id="UP000559987">
    <property type="component" value="Unassembled WGS sequence"/>
</dbReference>
<dbReference type="SUPFAM" id="SSF52172">
    <property type="entry name" value="CheY-like"/>
    <property type="match status" value="2"/>
</dbReference>
<feature type="modified residue" description="4-aspartylphosphate" evidence="15">
    <location>
        <position position="999"/>
    </location>
</feature>
<dbReference type="CDD" id="cd00088">
    <property type="entry name" value="HPT"/>
    <property type="match status" value="1"/>
</dbReference>
<feature type="coiled-coil region" evidence="16">
    <location>
        <begin position="393"/>
        <end position="427"/>
    </location>
</feature>
<dbReference type="PROSITE" id="PS50109">
    <property type="entry name" value="HIS_KIN"/>
    <property type="match status" value="1"/>
</dbReference>
<feature type="domain" description="HPt" evidence="21">
    <location>
        <begin position="1110"/>
        <end position="1201"/>
    </location>
</feature>
<feature type="transmembrane region" description="Helical" evidence="17">
    <location>
        <begin position="80"/>
        <end position="98"/>
    </location>
</feature>
<organism evidence="22 23">
    <name type="scientific">Simiduia aestuariiviva</name>
    <dbReference type="NCBI Taxonomy" id="1510459"/>
    <lineage>
        <taxon>Bacteria</taxon>
        <taxon>Pseudomonadati</taxon>
        <taxon>Pseudomonadota</taxon>
        <taxon>Gammaproteobacteria</taxon>
        <taxon>Cellvibrionales</taxon>
        <taxon>Cellvibrionaceae</taxon>
        <taxon>Simiduia</taxon>
    </lineage>
</organism>
<evidence type="ECO:0000256" key="11">
    <source>
        <dbReference type="ARBA" id="ARBA00022989"/>
    </source>
</evidence>
<dbReference type="InterPro" id="IPR035965">
    <property type="entry name" value="PAS-like_dom_sf"/>
</dbReference>
<keyword evidence="23" id="KW-1185">Reference proteome</keyword>
<feature type="transmembrane region" description="Helical" evidence="17">
    <location>
        <begin position="12"/>
        <end position="30"/>
    </location>
</feature>
<dbReference type="InterPro" id="IPR036641">
    <property type="entry name" value="HPT_dom_sf"/>
</dbReference>
<dbReference type="InterPro" id="IPR003660">
    <property type="entry name" value="HAMP_dom"/>
</dbReference>
<evidence type="ECO:0000256" key="3">
    <source>
        <dbReference type="ARBA" id="ARBA00012438"/>
    </source>
</evidence>
<evidence type="ECO:0000256" key="4">
    <source>
        <dbReference type="ARBA" id="ARBA00022475"/>
    </source>
</evidence>
<keyword evidence="12" id="KW-0902">Two-component regulatory system</keyword>
<dbReference type="PRINTS" id="PR00344">
    <property type="entry name" value="BCTRLSENSOR"/>
</dbReference>
<dbReference type="Pfam" id="PF00072">
    <property type="entry name" value="Response_reg"/>
    <property type="match status" value="1"/>
</dbReference>
<dbReference type="InterPro" id="IPR003594">
    <property type="entry name" value="HATPase_dom"/>
</dbReference>
<dbReference type="PROSITE" id="PS50885">
    <property type="entry name" value="HAMP"/>
    <property type="match status" value="1"/>
</dbReference>
<dbReference type="Gene3D" id="3.30.450.20">
    <property type="entry name" value="PAS domain"/>
    <property type="match status" value="1"/>
</dbReference>
<evidence type="ECO:0000256" key="8">
    <source>
        <dbReference type="ARBA" id="ARBA00022741"/>
    </source>
</evidence>
<dbReference type="InterPro" id="IPR005467">
    <property type="entry name" value="His_kinase_dom"/>
</dbReference>
<evidence type="ECO:0000256" key="7">
    <source>
        <dbReference type="ARBA" id="ARBA00022692"/>
    </source>
</evidence>
<protein>
    <recommendedName>
        <fullName evidence="3">histidine kinase</fullName>
        <ecNumber evidence="3">2.7.13.3</ecNumber>
    </recommendedName>
</protein>
<feature type="domain" description="Histidine kinase" evidence="18">
    <location>
        <begin position="583"/>
        <end position="804"/>
    </location>
</feature>
<feature type="domain" description="Response regulatory" evidence="19">
    <location>
        <begin position="946"/>
        <end position="1069"/>
    </location>
</feature>
<dbReference type="Gene3D" id="6.10.340.10">
    <property type="match status" value="1"/>
</dbReference>
<dbReference type="SMART" id="SM00388">
    <property type="entry name" value="HisKA"/>
    <property type="match status" value="1"/>
</dbReference>
<dbReference type="EMBL" id="JACHXZ010000001">
    <property type="protein sequence ID" value="MBB3167630.1"/>
    <property type="molecule type" value="Genomic_DNA"/>
</dbReference>
<dbReference type="RefSeq" id="WP_183908515.1">
    <property type="nucleotide sequence ID" value="NZ_JACHXZ010000001.1"/>
</dbReference>
<evidence type="ECO:0000313" key="23">
    <source>
        <dbReference type="Proteomes" id="UP000559987"/>
    </source>
</evidence>
<dbReference type="SMART" id="SM00387">
    <property type="entry name" value="HATPase_c"/>
    <property type="match status" value="1"/>
</dbReference>
<dbReference type="PROSITE" id="PS50894">
    <property type="entry name" value="HPT"/>
    <property type="match status" value="1"/>
</dbReference>
<evidence type="ECO:0000256" key="6">
    <source>
        <dbReference type="ARBA" id="ARBA00022679"/>
    </source>
</evidence>
<dbReference type="GO" id="GO:0006355">
    <property type="term" value="P:regulation of DNA-templated transcription"/>
    <property type="evidence" value="ECO:0007669"/>
    <property type="project" value="InterPro"/>
</dbReference>
<evidence type="ECO:0000259" key="18">
    <source>
        <dbReference type="PROSITE" id="PS50109"/>
    </source>
</evidence>
<evidence type="ECO:0000256" key="9">
    <source>
        <dbReference type="ARBA" id="ARBA00022777"/>
    </source>
</evidence>
<dbReference type="SMART" id="SM00448">
    <property type="entry name" value="REC"/>
    <property type="match status" value="1"/>
</dbReference>
<evidence type="ECO:0000256" key="10">
    <source>
        <dbReference type="ARBA" id="ARBA00022840"/>
    </source>
</evidence>
<dbReference type="CDD" id="cd17546">
    <property type="entry name" value="REC_hyHK_CKI1_RcsC-like"/>
    <property type="match status" value="1"/>
</dbReference>
<reference evidence="22 23" key="1">
    <citation type="submission" date="2020-08" db="EMBL/GenBank/DDBJ databases">
        <title>Genomic Encyclopedia of Type Strains, Phase III (KMG-III): the genomes of soil and plant-associated and newly described type strains.</title>
        <authorList>
            <person name="Whitman W."/>
        </authorList>
    </citation>
    <scope>NUCLEOTIDE SEQUENCE [LARGE SCALE GENOMIC DNA]</scope>
    <source>
        <strain evidence="22 23">CECT 8571</strain>
    </source>
</reference>
<dbReference type="InterPro" id="IPR003661">
    <property type="entry name" value="HisK_dim/P_dom"/>
</dbReference>
<keyword evidence="13 17" id="KW-0472">Membrane</keyword>
<evidence type="ECO:0000259" key="19">
    <source>
        <dbReference type="PROSITE" id="PS50110"/>
    </source>
</evidence>
<keyword evidence="10" id="KW-0067">ATP-binding</keyword>
<evidence type="ECO:0000256" key="1">
    <source>
        <dbReference type="ARBA" id="ARBA00000085"/>
    </source>
</evidence>
<dbReference type="GO" id="GO:0005886">
    <property type="term" value="C:plasma membrane"/>
    <property type="evidence" value="ECO:0007669"/>
    <property type="project" value="UniProtKB-SubCell"/>
</dbReference>
<evidence type="ECO:0000256" key="14">
    <source>
        <dbReference type="PROSITE-ProRule" id="PRU00110"/>
    </source>
</evidence>
<dbReference type="SMART" id="SM00304">
    <property type="entry name" value="HAMP"/>
    <property type="match status" value="1"/>
</dbReference>
<dbReference type="InterPro" id="IPR036097">
    <property type="entry name" value="HisK_dim/P_sf"/>
</dbReference>
<dbReference type="InterPro" id="IPR013767">
    <property type="entry name" value="PAS_fold"/>
</dbReference>
<keyword evidence="8" id="KW-0547">Nucleotide-binding</keyword>
<dbReference type="PROSITE" id="PS50110">
    <property type="entry name" value="RESPONSE_REGULATORY"/>
    <property type="match status" value="1"/>
</dbReference>
<name>A0A839UM45_9GAMM</name>
<evidence type="ECO:0000256" key="5">
    <source>
        <dbReference type="ARBA" id="ARBA00022553"/>
    </source>
</evidence>
<dbReference type="SUPFAM" id="SSF55785">
    <property type="entry name" value="PYP-like sensor domain (PAS domain)"/>
    <property type="match status" value="1"/>
</dbReference>
<feature type="transmembrane region" description="Helical" evidence="17">
    <location>
        <begin position="42"/>
        <end position="68"/>
    </location>
</feature>
<dbReference type="SUPFAM" id="SSF47226">
    <property type="entry name" value="Histidine-containing phosphotransfer domain, HPT domain"/>
    <property type="match status" value="1"/>
</dbReference>
<dbReference type="PANTHER" id="PTHR45339:SF1">
    <property type="entry name" value="HYBRID SIGNAL TRANSDUCTION HISTIDINE KINASE J"/>
    <property type="match status" value="1"/>
</dbReference>
<dbReference type="Gene3D" id="1.20.120.160">
    <property type="entry name" value="HPT domain"/>
    <property type="match status" value="1"/>
</dbReference>
<dbReference type="SUPFAM" id="SSF55874">
    <property type="entry name" value="ATPase domain of HSP90 chaperone/DNA topoisomerase II/histidine kinase"/>
    <property type="match status" value="1"/>
</dbReference>
<feature type="modified residue" description="Phosphohistidine" evidence="14">
    <location>
        <position position="1149"/>
    </location>
</feature>
<proteinExistence type="predicted"/>
<comment type="catalytic activity">
    <reaction evidence="1">
        <text>ATP + protein L-histidine = ADP + protein N-phospho-L-histidine.</text>
        <dbReference type="EC" id="2.7.13.3"/>
    </reaction>
</comment>
<evidence type="ECO:0000256" key="12">
    <source>
        <dbReference type="ARBA" id="ARBA00023012"/>
    </source>
</evidence>
<dbReference type="EC" id="2.7.13.3" evidence="3"/>
<keyword evidence="5 15" id="KW-0597">Phosphoprotein</keyword>
<dbReference type="PANTHER" id="PTHR45339">
    <property type="entry name" value="HYBRID SIGNAL TRANSDUCTION HISTIDINE KINASE J"/>
    <property type="match status" value="1"/>
</dbReference>
<keyword evidence="16" id="KW-0175">Coiled coil</keyword>
<accession>A0A839UM45</accession>
<dbReference type="CDD" id="cd16922">
    <property type="entry name" value="HATPase_EvgS-ArcB-TorS-like"/>
    <property type="match status" value="1"/>
</dbReference>
<feature type="transmembrane region" description="Helical" evidence="17">
    <location>
        <begin position="183"/>
        <end position="201"/>
    </location>
</feature>
<dbReference type="Pfam" id="PF00512">
    <property type="entry name" value="HisKA"/>
    <property type="match status" value="1"/>
</dbReference>
<dbReference type="Pfam" id="PF00989">
    <property type="entry name" value="PAS"/>
    <property type="match status" value="1"/>
</dbReference>
<dbReference type="InterPro" id="IPR036890">
    <property type="entry name" value="HATPase_C_sf"/>
</dbReference>
<evidence type="ECO:0000256" key="17">
    <source>
        <dbReference type="SAM" id="Phobius"/>
    </source>
</evidence>
<dbReference type="FunFam" id="3.30.565.10:FF:000010">
    <property type="entry name" value="Sensor histidine kinase RcsC"/>
    <property type="match status" value="1"/>
</dbReference>
<keyword evidence="7 17" id="KW-0812">Transmembrane</keyword>
<dbReference type="Pfam" id="PF02518">
    <property type="entry name" value="HATPase_c"/>
    <property type="match status" value="1"/>
</dbReference>
<dbReference type="AlphaFoldDB" id="A0A839UM45"/>
<evidence type="ECO:0000256" key="2">
    <source>
        <dbReference type="ARBA" id="ARBA00004651"/>
    </source>
</evidence>
<dbReference type="Pfam" id="PF01627">
    <property type="entry name" value="Hpt"/>
    <property type="match status" value="1"/>
</dbReference>
<dbReference type="InterPro" id="IPR001789">
    <property type="entry name" value="Sig_transdc_resp-reg_receiver"/>
</dbReference>
<dbReference type="InterPro" id="IPR004358">
    <property type="entry name" value="Sig_transdc_His_kin-like_C"/>
</dbReference>
<dbReference type="Gene3D" id="3.40.50.2300">
    <property type="match status" value="1"/>
</dbReference>
<dbReference type="Gene3D" id="1.10.287.130">
    <property type="match status" value="1"/>
</dbReference>
<feature type="transmembrane region" description="Helical" evidence="17">
    <location>
        <begin position="104"/>
        <end position="124"/>
    </location>
</feature>
<keyword evidence="6" id="KW-0808">Transferase</keyword>
<dbReference type="GO" id="GO:0000155">
    <property type="term" value="F:phosphorelay sensor kinase activity"/>
    <property type="evidence" value="ECO:0007669"/>
    <property type="project" value="InterPro"/>
</dbReference>
<comment type="caution">
    <text evidence="22">The sequence shown here is derived from an EMBL/GenBank/DDBJ whole genome shotgun (WGS) entry which is preliminary data.</text>
</comment>
<feature type="domain" description="HAMP" evidence="20">
    <location>
        <begin position="354"/>
        <end position="408"/>
    </location>
</feature>
<dbReference type="SUPFAM" id="SSF47384">
    <property type="entry name" value="Homodimeric domain of signal transducing histidine kinase"/>
    <property type="match status" value="1"/>
</dbReference>
<evidence type="ECO:0000259" key="20">
    <source>
        <dbReference type="PROSITE" id="PS50885"/>
    </source>
</evidence>
<feature type="transmembrane region" description="Helical" evidence="17">
    <location>
        <begin position="145"/>
        <end position="163"/>
    </location>
</feature>
<dbReference type="InterPro" id="IPR008207">
    <property type="entry name" value="Sig_transdc_His_kin_Hpt_dom"/>
</dbReference>
<keyword evidence="4" id="KW-1003">Cell membrane</keyword>
<evidence type="ECO:0000259" key="21">
    <source>
        <dbReference type="PROSITE" id="PS50894"/>
    </source>
</evidence>
<sequence length="1209" mass="136040">MPVHRHHVPSYWPRFIAITSCLALLGWLGNYTSLPLLFGIDFIFGSIASFVALALLGPRSAIIVALIASSYTWLLWNHPYAIAIFGAEVAFVALWHHLRPQHNLVYADVCYWLLLGIPLVLFFYQYFLNVGFEQSVFIGTKQAMNGVFNLLCANLLVLAARSVDFKGLQASRFCQLSIRNLTFNLVLGVVLLVGTTPIIIYQYQLSTLLEQDLEEEMAVTAKLLAAHAYLNESPSELQQWLAELPLDEALFIELQKNGTRIQRGAVPQINEYDATSNSKLTHLTLFVDGKQKSIIQQWNQGIYVYQQTSGDWNILLGRPANKVVQKLQARKQGAFLLLNGLVLLAILLAQVLSKIIETPLQQLRRRTHSIGAQSPDEKTADTASNIIEFRLLFEAFRDMAERLDNSLSELKNTNDTLEQRVENRTKDIQRLSLVASTTTNGVVILNNKHEIVWTNQAFHKMLAKNNNRVWSKPFIPFLRMRDNAQKTAFEQAIVNEDRFSMQLDILNDEHNKLWVDLEWINTTQEKHGHEGVIVILSDITAEKRINDELTHYAARLESINIAQEKAKQLAEGAALAKSQFMASMSHEIRTPLNGVVGMLGLLTRSEQSEQQNHYTQLALHSAESLLNIINEILDFSKIEAGQLHIERLDFDIIKLISDFAATAAVRAQEKGIELYLDATALEHTKINSDSSRILQILNNLMGNAIKFTEQGHVQLDVHISEDNQGQHQLECTVSDTGIGIEAHVLPHLFEAFTQADASTTRKYGGTGLGLAITKQLCEILEGQLEVDSVPGQGSRFSFRIPIDIASDDQPASRLWPDLANQNILVVDDLEHRRALTLRYLSHTGAHIIGCASLDANTDVDVQWLLAGPESINAIEALRASGKLSQCHILLLCSHSKREELVAIGRWVNFHHLPIPLTPLAMEHLLPNATPRIETTNKQPRTRCIGKLLLVEDNHVNQELARSLLEDMGYHVRMAANGAEAMDHLIDTPRQDAFDLVLMDCQMPEMDGYTATRHIRNGKAGHFNKDIPIIAMTANAMHGDRERCMEAGMSDYLTKPLDFDLVEKVLGNWLANESPKPIATEVATPDSQPTSAPTEELVWDKADALKRVRQREDRLRSLIELFLRDMPARCEKIEQSVQDNNLEDIQRVAHEIKGVAGNISAKCLYKTARELELACKEKRATQPLFERLKQEMQRTTQAFNNYLEQPAQQV</sequence>
<evidence type="ECO:0000313" key="22">
    <source>
        <dbReference type="EMBL" id="MBB3167630.1"/>
    </source>
</evidence>
<dbReference type="Gene3D" id="3.30.565.10">
    <property type="entry name" value="Histidine kinase-like ATPase, C-terminal domain"/>
    <property type="match status" value="1"/>
</dbReference>
<evidence type="ECO:0000256" key="16">
    <source>
        <dbReference type="SAM" id="Coils"/>
    </source>
</evidence>
<comment type="subcellular location">
    <subcellularLocation>
        <location evidence="2">Cell membrane</location>
        <topology evidence="2">Multi-pass membrane protein</topology>
    </subcellularLocation>
</comment>
<evidence type="ECO:0000256" key="13">
    <source>
        <dbReference type="ARBA" id="ARBA00023136"/>
    </source>
</evidence>
<keyword evidence="11 17" id="KW-1133">Transmembrane helix</keyword>
<dbReference type="InterPro" id="IPR011006">
    <property type="entry name" value="CheY-like_superfamily"/>
</dbReference>